<keyword evidence="1 2" id="KW-0238">DNA-binding</keyword>
<dbReference type="Gene3D" id="1.10.357.10">
    <property type="entry name" value="Tetracycline Repressor, domain 2"/>
    <property type="match status" value="1"/>
</dbReference>
<dbReference type="Gene3D" id="1.10.10.60">
    <property type="entry name" value="Homeodomain-like"/>
    <property type="match status" value="1"/>
</dbReference>
<dbReference type="InterPro" id="IPR050624">
    <property type="entry name" value="HTH-type_Tx_Regulator"/>
</dbReference>
<dbReference type="PROSITE" id="PS50977">
    <property type="entry name" value="HTH_TETR_2"/>
    <property type="match status" value="1"/>
</dbReference>
<dbReference type="PANTHER" id="PTHR43479">
    <property type="entry name" value="ACREF/ENVCD OPERON REPRESSOR-RELATED"/>
    <property type="match status" value="1"/>
</dbReference>
<evidence type="ECO:0000313" key="5">
    <source>
        <dbReference type="Proteomes" id="UP000278804"/>
    </source>
</evidence>
<dbReference type="InterPro" id="IPR001647">
    <property type="entry name" value="HTH_TetR"/>
</dbReference>
<dbReference type="EMBL" id="CP034234">
    <property type="protein sequence ID" value="AZK43559.1"/>
    <property type="molecule type" value="Genomic_DNA"/>
</dbReference>
<keyword evidence="5" id="KW-1185">Reference proteome</keyword>
<dbReference type="KEGG" id="eri:EEI45_00975"/>
<evidence type="ECO:0000256" key="2">
    <source>
        <dbReference type="PROSITE-ProRule" id="PRU00335"/>
    </source>
</evidence>
<proteinExistence type="predicted"/>
<accession>A0A3S8RL45</accession>
<dbReference type="RefSeq" id="WP_125163780.1">
    <property type="nucleotide sequence ID" value="NZ_CP034234.1"/>
</dbReference>
<dbReference type="InterPro" id="IPR009057">
    <property type="entry name" value="Homeodomain-like_sf"/>
</dbReference>
<evidence type="ECO:0000313" key="4">
    <source>
        <dbReference type="EMBL" id="AZK43559.1"/>
    </source>
</evidence>
<evidence type="ECO:0000259" key="3">
    <source>
        <dbReference type="PROSITE" id="PS50977"/>
    </source>
</evidence>
<evidence type="ECO:0000256" key="1">
    <source>
        <dbReference type="ARBA" id="ARBA00023125"/>
    </source>
</evidence>
<reference evidence="4 5" key="1">
    <citation type="journal article" date="2020" name="Int. J. Syst. Evol. Microbiol.">
        <title>Description of Erysipelothrix piscisicarius sp. nov., an emergent fish pathogen, and assessment of virulence using a tiger barb (Puntigrus tetrazona) infection model.</title>
        <authorList>
            <person name="Pomaranski E.K."/>
            <person name="Griffin M.J."/>
            <person name="Camus A.C."/>
            <person name="Armwood A.R."/>
            <person name="Shelley J."/>
            <person name="Waldbieser G.C."/>
            <person name="LaFrentz B.R."/>
            <person name="Garcia J.C."/>
            <person name="Yanong R."/>
            <person name="Soto E."/>
        </authorList>
    </citation>
    <scope>NUCLEOTIDE SEQUENCE [LARGE SCALE GENOMIC DNA]</scope>
    <source>
        <strain evidence="4 5">15TAL0474</strain>
    </source>
</reference>
<protein>
    <submittedName>
        <fullName evidence="4">TetR/AcrR family transcriptional regulator</fullName>
    </submittedName>
</protein>
<dbReference type="PRINTS" id="PR00455">
    <property type="entry name" value="HTHTETR"/>
</dbReference>
<dbReference type="Proteomes" id="UP000278804">
    <property type="component" value="Chromosome"/>
</dbReference>
<dbReference type="PANTHER" id="PTHR43479:SF11">
    <property type="entry name" value="ACREF_ENVCD OPERON REPRESSOR-RELATED"/>
    <property type="match status" value="1"/>
</dbReference>
<dbReference type="SUPFAM" id="SSF46689">
    <property type="entry name" value="Homeodomain-like"/>
    <property type="match status" value="1"/>
</dbReference>
<dbReference type="GO" id="GO:0003677">
    <property type="term" value="F:DNA binding"/>
    <property type="evidence" value="ECO:0007669"/>
    <property type="project" value="UniProtKB-UniRule"/>
</dbReference>
<name>A0A3S8RL45_9FIRM</name>
<dbReference type="AlphaFoldDB" id="A0A3S8RL45"/>
<sequence length="206" mass="24008">MTRVSNEAMRKAKYELILEKARLVFCRKGYAGVTMKDIIEECEISRGGIYLYFSSVEEIFKDVVLSRERRKFKGIRDSVHQNVDFLELLDAYFLTQKKRLLNMSESLLRAMYEYNFTHRSEADFAFREAQVDSIRNTLEEMLSLGVKQNYVVSPNIDALRGHMMFMIEGLSVYSLLGGLTEANVDEQFKQLRAMILAKDVSYENEF</sequence>
<organism evidence="4 5">
    <name type="scientific">Erysipelothrix piscisicarius</name>
    <dbReference type="NCBI Taxonomy" id="2485784"/>
    <lineage>
        <taxon>Bacteria</taxon>
        <taxon>Bacillati</taxon>
        <taxon>Bacillota</taxon>
        <taxon>Erysipelotrichia</taxon>
        <taxon>Erysipelotrichales</taxon>
        <taxon>Erysipelotrichaceae</taxon>
        <taxon>Erysipelothrix</taxon>
    </lineage>
</organism>
<dbReference type="Pfam" id="PF00440">
    <property type="entry name" value="TetR_N"/>
    <property type="match status" value="1"/>
</dbReference>
<feature type="DNA-binding region" description="H-T-H motif" evidence="2">
    <location>
        <begin position="34"/>
        <end position="53"/>
    </location>
</feature>
<feature type="domain" description="HTH tetR-type" evidence="3">
    <location>
        <begin position="11"/>
        <end position="71"/>
    </location>
</feature>
<gene>
    <name evidence="4" type="ORF">EEI45_00975</name>
</gene>